<proteinExistence type="predicted"/>
<protein>
    <submittedName>
        <fullName evidence="1">Uncharacterized protein</fullName>
    </submittedName>
</protein>
<sequence length="187" mass="21119">MGAAVDPSSPTLAYPSLRRQRSLASAILSRCCHKLCNYYRGDFFLRLPSVPSSSSRDLSGNLELQQRKHPQPPAAWYESRRLVGSRRSRISAPPQGDAEGMVNDVAYTKPGRWRVFLRKIRAETKRMNCSRPSPQGFHYDALSYAMNFDDGICQHQHHLQHSPCRFSRTGFIEPLPPCRRSVSASAS</sequence>
<name>A0A8T2Q8P2_CERRI</name>
<reference evidence="1" key="1">
    <citation type="submission" date="2021-08" db="EMBL/GenBank/DDBJ databases">
        <title>WGS assembly of Ceratopteris richardii.</title>
        <authorList>
            <person name="Marchant D.B."/>
            <person name="Chen G."/>
            <person name="Jenkins J."/>
            <person name="Shu S."/>
            <person name="Leebens-Mack J."/>
            <person name="Grimwood J."/>
            <person name="Schmutz J."/>
            <person name="Soltis P."/>
            <person name="Soltis D."/>
            <person name="Chen Z.-H."/>
        </authorList>
    </citation>
    <scope>NUCLEOTIDE SEQUENCE</scope>
    <source>
        <strain evidence="1">Whitten #5841</strain>
        <tissue evidence="1">Leaf</tissue>
    </source>
</reference>
<evidence type="ECO:0000313" key="1">
    <source>
        <dbReference type="EMBL" id="KAH7279923.1"/>
    </source>
</evidence>
<evidence type="ECO:0000313" key="2">
    <source>
        <dbReference type="Proteomes" id="UP000825935"/>
    </source>
</evidence>
<dbReference type="OrthoDB" id="1723198at2759"/>
<organism evidence="1 2">
    <name type="scientific">Ceratopteris richardii</name>
    <name type="common">Triangle waterfern</name>
    <dbReference type="NCBI Taxonomy" id="49495"/>
    <lineage>
        <taxon>Eukaryota</taxon>
        <taxon>Viridiplantae</taxon>
        <taxon>Streptophyta</taxon>
        <taxon>Embryophyta</taxon>
        <taxon>Tracheophyta</taxon>
        <taxon>Polypodiopsida</taxon>
        <taxon>Polypodiidae</taxon>
        <taxon>Polypodiales</taxon>
        <taxon>Pteridineae</taxon>
        <taxon>Pteridaceae</taxon>
        <taxon>Parkerioideae</taxon>
        <taxon>Ceratopteris</taxon>
    </lineage>
</organism>
<dbReference type="Proteomes" id="UP000825935">
    <property type="component" value="Chromosome 37"/>
</dbReference>
<gene>
    <name evidence="1" type="ORF">KP509_37G043800</name>
</gene>
<dbReference type="AlphaFoldDB" id="A0A8T2Q8P2"/>
<comment type="caution">
    <text evidence="1">The sequence shown here is derived from an EMBL/GenBank/DDBJ whole genome shotgun (WGS) entry which is preliminary data.</text>
</comment>
<dbReference type="EMBL" id="CM035442">
    <property type="protein sequence ID" value="KAH7279923.1"/>
    <property type="molecule type" value="Genomic_DNA"/>
</dbReference>
<keyword evidence="2" id="KW-1185">Reference proteome</keyword>
<accession>A0A8T2Q8P2</accession>